<dbReference type="AlphaFoldDB" id="A0A0C1U492"/>
<comment type="caution">
    <text evidence="4">The sequence shown here is derived from an EMBL/GenBank/DDBJ whole genome shotgun (WGS) entry which is preliminary data.</text>
</comment>
<protein>
    <submittedName>
        <fullName evidence="4">Nuclease SbcCD subunit C</fullName>
    </submittedName>
</protein>
<dbReference type="Gene3D" id="3.40.50.300">
    <property type="entry name" value="P-loop containing nucleotide triphosphate hydrolases"/>
    <property type="match status" value="2"/>
</dbReference>
<proteinExistence type="predicted"/>
<evidence type="ECO:0000313" key="5">
    <source>
        <dbReference type="Proteomes" id="UP000031433"/>
    </source>
</evidence>
<keyword evidence="2" id="KW-0812">Transmembrane</keyword>
<dbReference type="RefSeq" id="WP_039645289.1">
    <property type="nucleotide sequence ID" value="NZ_JXBL01000001.1"/>
</dbReference>
<keyword evidence="5" id="KW-1185">Reference proteome</keyword>
<evidence type="ECO:0000259" key="3">
    <source>
        <dbReference type="Pfam" id="PF13514"/>
    </source>
</evidence>
<gene>
    <name evidence="4" type="ORF">SE37_08065</name>
</gene>
<dbReference type="PANTHER" id="PTHR41259:SF1">
    <property type="entry name" value="DOUBLE-STRAND BREAK REPAIR RAD50 ATPASE, PUTATIVE-RELATED"/>
    <property type="match status" value="1"/>
</dbReference>
<feature type="domain" description="YhaN AAA" evidence="3">
    <location>
        <begin position="4"/>
        <end position="58"/>
    </location>
</feature>
<evidence type="ECO:0000313" key="4">
    <source>
        <dbReference type="EMBL" id="KIE42585.1"/>
    </source>
</evidence>
<dbReference type="EMBL" id="JXBL01000001">
    <property type="protein sequence ID" value="KIE42585.1"/>
    <property type="molecule type" value="Genomic_DNA"/>
</dbReference>
<feature type="coiled-coil region" evidence="1">
    <location>
        <begin position="505"/>
        <end position="532"/>
    </location>
</feature>
<accession>A0A0C1U492</accession>
<reference evidence="4 5" key="1">
    <citation type="submission" date="2015-01" db="EMBL/GenBank/DDBJ databases">
        <title>Genome sequence of the anaerobic bacterium Geobacter soli GSS01, a dissimilatory Fe(III) reducer from soil.</title>
        <authorList>
            <person name="Yang G."/>
            <person name="Zhou S."/>
        </authorList>
    </citation>
    <scope>NUCLEOTIDE SEQUENCE [LARGE SCALE GENOMIC DNA]</scope>
    <source>
        <strain evidence="4 5">GSS01</strain>
    </source>
</reference>
<organism evidence="4 5">
    <name type="scientific">Geobacter soli</name>
    <dbReference type="NCBI Taxonomy" id="1510391"/>
    <lineage>
        <taxon>Bacteria</taxon>
        <taxon>Pseudomonadati</taxon>
        <taxon>Thermodesulfobacteriota</taxon>
        <taxon>Desulfuromonadia</taxon>
        <taxon>Geobacterales</taxon>
        <taxon>Geobacteraceae</taxon>
        <taxon>Geobacter</taxon>
    </lineage>
</organism>
<evidence type="ECO:0000256" key="2">
    <source>
        <dbReference type="SAM" id="Phobius"/>
    </source>
</evidence>
<name>A0A0C1U492_9BACT</name>
<keyword evidence="2" id="KW-0472">Membrane</keyword>
<dbReference type="PANTHER" id="PTHR41259">
    <property type="entry name" value="DOUBLE-STRAND BREAK REPAIR RAD50 ATPASE, PUTATIVE-RELATED"/>
    <property type="match status" value="1"/>
</dbReference>
<feature type="transmembrane region" description="Helical" evidence="2">
    <location>
        <begin position="369"/>
        <end position="388"/>
    </location>
</feature>
<dbReference type="Proteomes" id="UP000031433">
    <property type="component" value="Unassembled WGS sequence"/>
</dbReference>
<dbReference type="Pfam" id="PF13514">
    <property type="entry name" value="AAA_27"/>
    <property type="match status" value="1"/>
</dbReference>
<feature type="coiled-coil region" evidence="1">
    <location>
        <begin position="257"/>
        <end position="301"/>
    </location>
</feature>
<dbReference type="InterPro" id="IPR038734">
    <property type="entry name" value="YhaN_AAA"/>
</dbReference>
<keyword evidence="1" id="KW-0175">Coiled coil</keyword>
<sequence>MLWISRVELPAFGRFRGASFTFRPGMNLVYGRNEAGKSTLVAAISGTIFGFRKERDRFVPWAGGERCEARVSFAYNGREMTIARDFLSDRVQAVERGGERTLWRFEGKVSPLGRSSEREEYLSKIEDVWGFAEGDIFRNSVYVGQRDLRIEGDAGLTTRIKQLLSGFAELDYDAVVESLEKELFELTRRPGGRSRDRELEEVRARMAVLAEQWREASRAVSELAALDGTIAELRTAVAAGREDLDKGKRYLERVSRYHEAAAREEALRKDYDRIRAEREKVEALIAKRQSVEERLASLGEAAGLPDGFARTLEAWTDGSERLAVLERELAGLSADRTHAGPVLQAPALVLALLLWGAAAGAWFLLPLAWLPLAGCALAVTVFLVVRAVRAGQARSAETARIQGRIDGLSADAVRLREELDRTEAELETRLGTFDPLRVDDILREIDRAAEVRGELSRIESALGVLPPLEGIRSQEAELARELAVTRESMETLIGRGFPVMSPREYAGAEEKMRRLESEVAEKERLCLVKEQELAVVRRGSLDPEAIAEEGEELKAREIRLVRRVEALRLAVDLLRETLDEYRATYLSRLGSEINGKLYNLTAGRYREAILDDGFTLSIGVEGTPRPVGALSCGAQDQAYLATRLALGGILSRSRKLPFLLDDPLVHFDEERRAAALTALNLAASDHQVILLVHDERYLKARGADLWHRIKIDTKGQQDGQLHLL</sequence>
<dbReference type="SUPFAM" id="SSF52540">
    <property type="entry name" value="P-loop containing nucleoside triphosphate hydrolases"/>
    <property type="match status" value="1"/>
</dbReference>
<keyword evidence="2" id="KW-1133">Transmembrane helix</keyword>
<dbReference type="InterPro" id="IPR027417">
    <property type="entry name" value="P-loop_NTPase"/>
</dbReference>
<evidence type="ECO:0000256" key="1">
    <source>
        <dbReference type="SAM" id="Coils"/>
    </source>
</evidence>